<evidence type="ECO:0000313" key="1">
    <source>
        <dbReference type="EMBL" id="MBN4068003.1"/>
    </source>
</evidence>
<comment type="caution">
    <text evidence="1">The sequence shown here is derived from an EMBL/GenBank/DDBJ whole genome shotgun (WGS) entry which is preliminary data.</text>
</comment>
<accession>A0ABS3ATB7</accession>
<dbReference type="EMBL" id="JAFITO010000002">
    <property type="protein sequence ID" value="MBN4068003.1"/>
    <property type="molecule type" value="Genomic_DNA"/>
</dbReference>
<evidence type="ECO:0000313" key="2">
    <source>
        <dbReference type="Proteomes" id="UP000717534"/>
    </source>
</evidence>
<sequence length="114" mass="12697">MISEYDQDCPCGDGKVPDQEGRCVMPEVTFMAFIMSMNTSALFHLGEIADPETGEKLIDFSLARHAIDTLVLLQEKTKGNLDSDESEMLKNVLYDVKMRFVKTVKDGNTGEKSS</sequence>
<reference evidence="1 2" key="1">
    <citation type="submission" date="2021-02" db="EMBL/GenBank/DDBJ databases">
        <title>Activity-based single-cell genomes from oceanic crustal fluid captures similar information to metagenomic and metatranscriptomic surveys with orders of magnitude less sampling.</title>
        <authorList>
            <person name="D'Angelo T.S."/>
            <person name="Orcutt B.N."/>
        </authorList>
    </citation>
    <scope>NUCLEOTIDE SEQUENCE [LARGE SCALE GENOMIC DNA]</scope>
    <source>
        <strain evidence="1">AH-315-G02</strain>
    </source>
</reference>
<keyword evidence="2" id="KW-1185">Reference proteome</keyword>
<dbReference type="InterPro" id="IPR014995">
    <property type="entry name" value="DUF1844"/>
</dbReference>
<organism evidence="1 2">
    <name type="scientific">Desulfotalea psychrophila</name>
    <dbReference type="NCBI Taxonomy" id="84980"/>
    <lineage>
        <taxon>Bacteria</taxon>
        <taxon>Pseudomonadati</taxon>
        <taxon>Thermodesulfobacteriota</taxon>
        <taxon>Desulfobulbia</taxon>
        <taxon>Desulfobulbales</taxon>
        <taxon>Desulfocapsaceae</taxon>
        <taxon>Desulfotalea</taxon>
    </lineage>
</organism>
<proteinExistence type="predicted"/>
<gene>
    <name evidence="1" type="ORF">JYU06_00555</name>
</gene>
<dbReference type="Pfam" id="PF08899">
    <property type="entry name" value="DUF1844"/>
    <property type="match status" value="1"/>
</dbReference>
<dbReference type="Proteomes" id="UP000717534">
    <property type="component" value="Unassembled WGS sequence"/>
</dbReference>
<name>A0ABS3ATB7_9BACT</name>
<protein>
    <submittedName>
        <fullName evidence="1">DUF1844 domain-containing protein</fullName>
    </submittedName>
</protein>